<gene>
    <name evidence="2" type="ORF">CP500_018895</name>
</gene>
<proteinExistence type="predicted"/>
<reference evidence="2" key="1">
    <citation type="submission" date="2017-10" db="EMBL/GenBank/DDBJ databases">
        <title>Draft genome sequence of the planktic cyanobacteria Tychonema bourrellyi isolated from alpine lentic freshwater.</title>
        <authorList>
            <person name="Tett A."/>
            <person name="Armanini F."/>
            <person name="Asnicar F."/>
            <person name="Boscaini A."/>
            <person name="Pasolli E."/>
            <person name="Zolfo M."/>
            <person name="Donati C."/>
            <person name="Salmaso N."/>
            <person name="Segata N."/>
        </authorList>
    </citation>
    <scope>NUCLEOTIDE SEQUENCE</scope>
    <source>
        <strain evidence="2">FEM_GT703</strain>
    </source>
</reference>
<dbReference type="AlphaFoldDB" id="A0A2G4EXP1"/>
<dbReference type="EMBL" id="NXIB02000140">
    <property type="protein sequence ID" value="PHX53927.1"/>
    <property type="molecule type" value="Genomic_DNA"/>
</dbReference>
<accession>A0A2G4EXP1</accession>
<evidence type="ECO:0000313" key="3">
    <source>
        <dbReference type="Proteomes" id="UP000226442"/>
    </source>
</evidence>
<sequence length="114" mass="12529">MAKLAPETIATILNLQARLLAGIDQASSAEFAIFQQYGEIEATATVLEQLQNASERLRNPYSRFYTLLLRISESQPTASSAMLNLLAQTIEQAEADASAIEATIREAKRDFNLP</sequence>
<evidence type="ECO:0000313" key="2">
    <source>
        <dbReference type="EMBL" id="PHX53927.1"/>
    </source>
</evidence>
<name>A0A2G4EXP1_9CYAN</name>
<keyword evidence="1" id="KW-0175">Coiled coil</keyword>
<dbReference type="RefSeq" id="WP_096829741.1">
    <property type="nucleotide sequence ID" value="NZ_NXIB02000140.1"/>
</dbReference>
<dbReference type="Proteomes" id="UP000226442">
    <property type="component" value="Unassembled WGS sequence"/>
</dbReference>
<feature type="coiled-coil region" evidence="1">
    <location>
        <begin position="83"/>
        <end position="110"/>
    </location>
</feature>
<keyword evidence="3" id="KW-1185">Reference proteome</keyword>
<organism evidence="2 3">
    <name type="scientific">Tychonema bourrellyi FEM_GT703</name>
    <dbReference type="NCBI Taxonomy" id="2040638"/>
    <lineage>
        <taxon>Bacteria</taxon>
        <taxon>Bacillati</taxon>
        <taxon>Cyanobacteriota</taxon>
        <taxon>Cyanophyceae</taxon>
        <taxon>Oscillatoriophycideae</taxon>
        <taxon>Oscillatoriales</taxon>
        <taxon>Microcoleaceae</taxon>
        <taxon>Tychonema</taxon>
    </lineage>
</organism>
<dbReference type="OrthoDB" id="573315at2"/>
<comment type="caution">
    <text evidence="2">The sequence shown here is derived from an EMBL/GenBank/DDBJ whole genome shotgun (WGS) entry which is preliminary data.</text>
</comment>
<protein>
    <submittedName>
        <fullName evidence="2">Uncharacterized protein</fullName>
    </submittedName>
</protein>
<evidence type="ECO:0000256" key="1">
    <source>
        <dbReference type="SAM" id="Coils"/>
    </source>
</evidence>